<feature type="compositionally biased region" description="Polar residues" evidence="2">
    <location>
        <begin position="152"/>
        <end position="162"/>
    </location>
</feature>
<evidence type="ECO:0000313" key="5">
    <source>
        <dbReference type="Proteomes" id="UP000276864"/>
    </source>
</evidence>
<evidence type="ECO:0008006" key="7">
    <source>
        <dbReference type="Google" id="ProtNLM"/>
    </source>
</evidence>
<dbReference type="EMBL" id="QWIK01000245">
    <property type="protein sequence ID" value="RMY09818.1"/>
    <property type="molecule type" value="Genomic_DNA"/>
</dbReference>
<evidence type="ECO:0000256" key="1">
    <source>
        <dbReference type="ARBA" id="ARBA00007462"/>
    </source>
</evidence>
<reference evidence="5 6" key="1">
    <citation type="journal article" date="2018" name="BMC Genomics">
        <title>Genomic evidence for intraspecific hybridization in a clonal and extremely halotolerant yeast.</title>
        <authorList>
            <person name="Gostincar C."/>
            <person name="Stajich J.E."/>
            <person name="Zupancic J."/>
            <person name="Zalar P."/>
            <person name="Gunde-Cimerman N."/>
        </authorList>
    </citation>
    <scope>NUCLEOTIDE SEQUENCE [LARGE SCALE GENOMIC DNA]</scope>
    <source>
        <strain evidence="4 5">EXF-6651</strain>
        <strain evidence="3 6">EXF-6654</strain>
    </source>
</reference>
<feature type="compositionally biased region" description="Basic residues" evidence="2">
    <location>
        <begin position="18"/>
        <end position="29"/>
    </location>
</feature>
<dbReference type="Proteomes" id="UP000276864">
    <property type="component" value="Unassembled WGS sequence"/>
</dbReference>
<comment type="similarity">
    <text evidence="1">Belongs to the RRP15 family.</text>
</comment>
<evidence type="ECO:0000313" key="3">
    <source>
        <dbReference type="EMBL" id="RMY09818.1"/>
    </source>
</evidence>
<feature type="compositionally biased region" description="Polar residues" evidence="2">
    <location>
        <begin position="73"/>
        <end position="90"/>
    </location>
</feature>
<dbReference type="PANTHER" id="PTHR13245">
    <property type="entry name" value="RRP15-LIKE PROTEIN"/>
    <property type="match status" value="1"/>
</dbReference>
<feature type="compositionally biased region" description="Basic residues" evidence="2">
    <location>
        <begin position="1"/>
        <end position="10"/>
    </location>
</feature>
<dbReference type="GO" id="GO:0000460">
    <property type="term" value="P:maturation of 5.8S rRNA"/>
    <property type="evidence" value="ECO:0007669"/>
    <property type="project" value="TreeGrafter"/>
</dbReference>
<organism evidence="3 6">
    <name type="scientific">Hortaea werneckii</name>
    <name type="common">Black yeast</name>
    <name type="synonym">Cladosporium werneckii</name>
    <dbReference type="NCBI Taxonomy" id="91943"/>
    <lineage>
        <taxon>Eukaryota</taxon>
        <taxon>Fungi</taxon>
        <taxon>Dikarya</taxon>
        <taxon>Ascomycota</taxon>
        <taxon>Pezizomycotina</taxon>
        <taxon>Dothideomycetes</taxon>
        <taxon>Dothideomycetidae</taxon>
        <taxon>Mycosphaerellales</taxon>
        <taxon>Teratosphaeriaceae</taxon>
        <taxon>Hortaea</taxon>
    </lineage>
</organism>
<feature type="compositionally biased region" description="Acidic residues" evidence="2">
    <location>
        <begin position="140"/>
        <end position="150"/>
    </location>
</feature>
<dbReference type="Pfam" id="PF07890">
    <property type="entry name" value="Rrp15p"/>
    <property type="match status" value="1"/>
</dbReference>
<evidence type="ECO:0000313" key="4">
    <source>
        <dbReference type="EMBL" id="RMY22902.1"/>
    </source>
</evidence>
<gene>
    <name evidence="4" type="ORF">D0866_11812</name>
    <name evidence="3" type="ORF">D0868_04026</name>
</gene>
<dbReference type="GO" id="GO:0030687">
    <property type="term" value="C:preribosome, large subunit precursor"/>
    <property type="evidence" value="ECO:0007669"/>
    <property type="project" value="TreeGrafter"/>
</dbReference>
<dbReference type="EMBL" id="QWIM01001652">
    <property type="protein sequence ID" value="RMY22902.1"/>
    <property type="molecule type" value="Genomic_DNA"/>
</dbReference>
<name>A0A3M6Z3G1_HORWE</name>
<evidence type="ECO:0000256" key="2">
    <source>
        <dbReference type="SAM" id="MobiDB-lite"/>
    </source>
</evidence>
<dbReference type="GO" id="GO:0000470">
    <property type="term" value="P:maturation of LSU-rRNA"/>
    <property type="evidence" value="ECO:0007669"/>
    <property type="project" value="TreeGrafter"/>
</dbReference>
<feature type="compositionally biased region" description="Acidic residues" evidence="2">
    <location>
        <begin position="121"/>
        <end position="133"/>
    </location>
</feature>
<feature type="region of interest" description="Disordered" evidence="2">
    <location>
        <begin position="316"/>
        <end position="337"/>
    </location>
</feature>
<protein>
    <recommendedName>
        <fullName evidence="7">Rrp15p-domain-containing protein</fullName>
    </recommendedName>
</protein>
<proteinExistence type="inferred from homology"/>
<evidence type="ECO:0000313" key="6">
    <source>
        <dbReference type="Proteomes" id="UP000282582"/>
    </source>
</evidence>
<dbReference type="InterPro" id="IPR012459">
    <property type="entry name" value="Rrp15"/>
</dbReference>
<dbReference type="AlphaFoldDB" id="A0A3M6Z3G1"/>
<dbReference type="PANTHER" id="PTHR13245:SF14">
    <property type="entry name" value="RRP15-LIKE PROTEIN"/>
    <property type="match status" value="1"/>
</dbReference>
<feature type="region of interest" description="Disordered" evidence="2">
    <location>
        <begin position="1"/>
        <end position="209"/>
    </location>
</feature>
<dbReference type="VEuPathDB" id="FungiDB:BTJ68_08802"/>
<feature type="compositionally biased region" description="Acidic residues" evidence="2">
    <location>
        <begin position="92"/>
        <end position="104"/>
    </location>
</feature>
<dbReference type="Proteomes" id="UP000282582">
    <property type="component" value="Unassembled WGS sequence"/>
</dbReference>
<accession>A0A3M6Z3G1</accession>
<sequence length="354" mass="38160">MAPVTHNKRRRGDEERKPKKKLRVKKQKTYHSSSEDDSADEGAAFDAPKAAKVTQQTPKSPAPRPKPILKHSTGPSQPQAQPANDRSAANQDLEDEEDDDDEVDEAAKNTALNMGATAEESSADEDENDEPELAESSSASDDEDGEDLPSDSEASMTSSQAATRAKRKRNDPDAFATSITKILGSKLSSNKRSDPVLSRSKSAADANKTLADERLEARAKAQIRSEKKAALEKGRVKDVLGLESESVDTGAVLEDEKRLKKTAQRGVVKLFNAVRAAQVKAEEAMKQAKSEGVVGMRQREERVNEMSKQGFLDLISSGGKKSAEGTPALSQSGKVPDHFYAKGSGFLPATTTLL</sequence>
<comment type="caution">
    <text evidence="3">The sequence shown here is derived from an EMBL/GenBank/DDBJ whole genome shotgun (WGS) entry which is preliminary data.</text>
</comment>